<comment type="caution">
    <text evidence="1">The sequence shown here is derived from an EMBL/GenBank/DDBJ whole genome shotgun (WGS) entry which is preliminary data.</text>
</comment>
<keyword evidence="2" id="KW-1185">Reference proteome</keyword>
<dbReference type="Proteomes" id="UP001164539">
    <property type="component" value="Chromosome 3"/>
</dbReference>
<gene>
    <name evidence="1" type="ORF">OWV82_007146</name>
</gene>
<evidence type="ECO:0000313" key="1">
    <source>
        <dbReference type="EMBL" id="KAJ4723823.1"/>
    </source>
</evidence>
<name>A0ACC1YL04_MELAZ</name>
<sequence length="105" mass="12348">MGAMEEGDAAFGSGAEAKLDFQLCSWHDKYRSRKPKYFNSVHIGYERNKYNQTHYDHRLYKDRNLISFTWSSFTSRKHLDLLLRWTEAVARHASSGFMPGLLMRI</sequence>
<evidence type="ECO:0000313" key="2">
    <source>
        <dbReference type="Proteomes" id="UP001164539"/>
    </source>
</evidence>
<dbReference type="EMBL" id="CM051396">
    <property type="protein sequence ID" value="KAJ4723823.1"/>
    <property type="molecule type" value="Genomic_DNA"/>
</dbReference>
<reference evidence="1 2" key="1">
    <citation type="journal article" date="2023" name="Science">
        <title>Complex scaffold remodeling in plant triterpene biosynthesis.</title>
        <authorList>
            <person name="De La Pena R."/>
            <person name="Hodgson H."/>
            <person name="Liu J.C."/>
            <person name="Stephenson M.J."/>
            <person name="Martin A.C."/>
            <person name="Owen C."/>
            <person name="Harkess A."/>
            <person name="Leebens-Mack J."/>
            <person name="Jimenez L.E."/>
            <person name="Osbourn A."/>
            <person name="Sattely E.S."/>
        </authorList>
    </citation>
    <scope>NUCLEOTIDE SEQUENCE [LARGE SCALE GENOMIC DNA]</scope>
    <source>
        <strain evidence="2">cv. JPN11</strain>
        <tissue evidence="1">Leaf</tissue>
    </source>
</reference>
<proteinExistence type="predicted"/>
<organism evidence="1 2">
    <name type="scientific">Melia azedarach</name>
    <name type="common">Chinaberry tree</name>
    <dbReference type="NCBI Taxonomy" id="155640"/>
    <lineage>
        <taxon>Eukaryota</taxon>
        <taxon>Viridiplantae</taxon>
        <taxon>Streptophyta</taxon>
        <taxon>Embryophyta</taxon>
        <taxon>Tracheophyta</taxon>
        <taxon>Spermatophyta</taxon>
        <taxon>Magnoliopsida</taxon>
        <taxon>eudicotyledons</taxon>
        <taxon>Gunneridae</taxon>
        <taxon>Pentapetalae</taxon>
        <taxon>rosids</taxon>
        <taxon>malvids</taxon>
        <taxon>Sapindales</taxon>
        <taxon>Meliaceae</taxon>
        <taxon>Melia</taxon>
    </lineage>
</organism>
<accession>A0ACC1YL04</accession>
<protein>
    <submittedName>
        <fullName evidence="1">Cactin</fullName>
    </submittedName>
</protein>